<evidence type="ECO:0000313" key="2">
    <source>
        <dbReference type="EMBL" id="MBI1646551.1"/>
    </source>
</evidence>
<sequence>MKHLITILFLFFCSLSLQAQYTLPSSQIDVIAYDSKGYFYFYQQKGEDMLLRMQLNEDREKIQEESWLSKLSWHSTDNPILFDELQKKGLQLIYIKDIRPTQFKDFIKKDFTFFGQLREYTTTPKVKFFSENLGAIQLFSRKTIEGKEYFFPDRHYFSIPLVLKFSDEKKAYMLYNHAIIIPLKDENRFITDWFKGANVPLEPTSPIKVSYYANFNNFYSKGMFISYKRNNGYELINKLGTKLLSQTYDTLYFNDYAIVGKKANEFSVYNLLLEKQPIKGIKALYLYNSYDYVEILTSKGAYYYSFSEKKPLKKVNIRLGSWCPVGKYDVSVSIEKDTTAPHPYTLLLAYHIEGFQDKKFPLIDRTADEELSLLNLETELPFIRKVKTPSGYCVVVKKNGKYGLMNYPYHEDSQPLEANVLLPITFDKIEKREDQLVYIYKNGKVGVYPEQEKPLYDTIQPLTHSFYRITKNGKKGYLDIKTFKEYFFE</sequence>
<reference evidence="2 3" key="1">
    <citation type="journal article" date="2021" name="Int. J. Syst. Evol. Microbiol.">
        <title>Capnocytophaga periodontitidis sp. nov., isolated from subgingival plaque of periodontitis patient.</title>
        <authorList>
            <person name="Zhang Y."/>
            <person name="Qiao D."/>
            <person name="Shi W."/>
            <person name="Wu D."/>
            <person name="Cai M."/>
        </authorList>
    </citation>
    <scope>NUCLEOTIDE SEQUENCE [LARGE SCALE GENOMIC DNA]</scope>
    <source>
        <strain evidence="2 3">051621</strain>
    </source>
</reference>
<keyword evidence="1" id="KW-0732">Signal</keyword>
<dbReference type="Proteomes" id="UP000641139">
    <property type="component" value="Unassembled WGS sequence"/>
</dbReference>
<organism evidence="2 3">
    <name type="scientific">Capnocytophaga periodontitidis</name>
    <dbReference type="NCBI Taxonomy" id="2795027"/>
    <lineage>
        <taxon>Bacteria</taxon>
        <taxon>Pseudomonadati</taxon>
        <taxon>Bacteroidota</taxon>
        <taxon>Flavobacteriia</taxon>
        <taxon>Flavobacteriales</taxon>
        <taxon>Flavobacteriaceae</taxon>
        <taxon>Capnocytophaga</taxon>
    </lineage>
</organism>
<evidence type="ECO:0000256" key="1">
    <source>
        <dbReference type="SAM" id="SignalP"/>
    </source>
</evidence>
<dbReference type="EMBL" id="JAEFDC010000003">
    <property type="protein sequence ID" value="MBI1646551.1"/>
    <property type="molecule type" value="Genomic_DNA"/>
</dbReference>
<feature type="chain" id="PRO_5046423778" evidence="1">
    <location>
        <begin position="20"/>
        <end position="489"/>
    </location>
</feature>
<name>A0ABS0SLC0_9FLAO</name>
<comment type="caution">
    <text evidence="2">The sequence shown here is derived from an EMBL/GenBank/DDBJ whole genome shotgun (WGS) entry which is preliminary data.</text>
</comment>
<keyword evidence="3" id="KW-1185">Reference proteome</keyword>
<dbReference type="RefSeq" id="WP_198466361.1">
    <property type="nucleotide sequence ID" value="NZ_JAEFDC010000003.1"/>
</dbReference>
<evidence type="ECO:0000313" key="3">
    <source>
        <dbReference type="Proteomes" id="UP000641139"/>
    </source>
</evidence>
<feature type="signal peptide" evidence="1">
    <location>
        <begin position="1"/>
        <end position="19"/>
    </location>
</feature>
<protein>
    <submittedName>
        <fullName evidence="2">Uncharacterized protein</fullName>
    </submittedName>
</protein>
<gene>
    <name evidence="2" type="ORF">I7X30_05695</name>
</gene>
<accession>A0ABS0SLC0</accession>
<proteinExistence type="predicted"/>